<comment type="caution">
    <text evidence="1">The sequence shown here is derived from an EMBL/GenBank/DDBJ whole genome shotgun (WGS) entry which is preliminary data.</text>
</comment>
<proteinExistence type="predicted"/>
<sequence>MQPAETGRCPTCKRWGGVREHAGDGATVLPDPQRLRGPCVEGPWHGSLRGPRNACGQWVCWLQDGHAPAPDKDA</sequence>
<dbReference type="Proteomes" id="UP000603602">
    <property type="component" value="Unassembled WGS sequence"/>
</dbReference>
<organism evidence="1 2">
    <name type="scientific">Thauera sedimentorum</name>
    <dbReference type="NCBI Taxonomy" id="2767595"/>
    <lineage>
        <taxon>Bacteria</taxon>
        <taxon>Pseudomonadati</taxon>
        <taxon>Pseudomonadota</taxon>
        <taxon>Betaproteobacteria</taxon>
        <taxon>Rhodocyclales</taxon>
        <taxon>Zoogloeaceae</taxon>
        <taxon>Thauera</taxon>
    </lineage>
</organism>
<evidence type="ECO:0000313" key="2">
    <source>
        <dbReference type="Proteomes" id="UP000603602"/>
    </source>
</evidence>
<name>A0ABR9B747_9RHOO</name>
<keyword evidence="2" id="KW-1185">Reference proteome</keyword>
<evidence type="ECO:0000313" key="1">
    <source>
        <dbReference type="EMBL" id="MBD8502170.1"/>
    </source>
</evidence>
<protein>
    <submittedName>
        <fullName evidence="1">Uncharacterized protein</fullName>
    </submittedName>
</protein>
<gene>
    <name evidence="1" type="ORF">IFO67_04685</name>
</gene>
<reference evidence="2" key="1">
    <citation type="submission" date="2023-07" db="EMBL/GenBank/DDBJ databases">
        <title>Thauera sp. CAU 1555 isolated from sand of Yaerae Beach.</title>
        <authorList>
            <person name="Kim W."/>
        </authorList>
    </citation>
    <scope>NUCLEOTIDE SEQUENCE [LARGE SCALE GENOMIC DNA]</scope>
    <source>
        <strain evidence="2">CAU 1555</strain>
    </source>
</reference>
<dbReference type="EMBL" id="JACYTO010000001">
    <property type="protein sequence ID" value="MBD8502170.1"/>
    <property type="molecule type" value="Genomic_DNA"/>
</dbReference>
<accession>A0ABR9B747</accession>
<dbReference type="RefSeq" id="WP_187716965.1">
    <property type="nucleotide sequence ID" value="NZ_JACTAH010000001.1"/>
</dbReference>